<keyword evidence="3" id="KW-1185">Reference proteome</keyword>
<evidence type="ECO:0000256" key="1">
    <source>
        <dbReference type="ARBA" id="ARBA00022729"/>
    </source>
</evidence>
<accession>A0AAV2JV34</accession>
<protein>
    <submittedName>
        <fullName evidence="2">Uncharacterized protein</fullName>
    </submittedName>
</protein>
<sequence>MSYNAIKGLMVVKDTTFVGFKEVCSGQENFMFITNTMNEDLQHPVHVSGLKMVDSSDNNKAFFHRADVGKVNPSDCVDMECDAKKKSLLKDLDGSLLGAVGAVVPQSEYEWDGDARRGLGDYRIPKVMLTFPNGSRIPVDQVAPHKG</sequence>
<dbReference type="PANTHER" id="PTHR46769:SF2">
    <property type="entry name" value="FIBROCYSTIN-L ISOFORM 2 PRECURSOR-RELATED"/>
    <property type="match status" value="1"/>
</dbReference>
<dbReference type="EMBL" id="OZ035836">
    <property type="protein sequence ID" value="CAL1579174.1"/>
    <property type="molecule type" value="Genomic_DNA"/>
</dbReference>
<dbReference type="AlphaFoldDB" id="A0AAV2JV34"/>
<evidence type="ECO:0000313" key="3">
    <source>
        <dbReference type="Proteomes" id="UP001497482"/>
    </source>
</evidence>
<reference evidence="2 3" key="1">
    <citation type="submission" date="2024-04" db="EMBL/GenBank/DDBJ databases">
        <authorList>
            <person name="Waldvogel A.-M."/>
            <person name="Schoenle A."/>
        </authorList>
    </citation>
    <scope>NUCLEOTIDE SEQUENCE [LARGE SCALE GENOMIC DNA]</scope>
</reference>
<evidence type="ECO:0000313" key="2">
    <source>
        <dbReference type="EMBL" id="CAL1579174.1"/>
    </source>
</evidence>
<dbReference type="Proteomes" id="UP001497482">
    <property type="component" value="Chromosome 14"/>
</dbReference>
<gene>
    <name evidence="2" type="ORF">KC01_LOCUS10260</name>
</gene>
<dbReference type="PANTHER" id="PTHR46769">
    <property type="entry name" value="POLYCYSTIC KIDNEY AND HEPATIC DISEASE 1 (AUTOSOMAL RECESSIVE)-LIKE 1"/>
    <property type="match status" value="1"/>
</dbReference>
<keyword evidence="1" id="KW-0732">Signal</keyword>
<organism evidence="2 3">
    <name type="scientific">Knipowitschia caucasica</name>
    <name type="common">Caucasian dwarf goby</name>
    <name type="synonym">Pomatoschistus caucasicus</name>
    <dbReference type="NCBI Taxonomy" id="637954"/>
    <lineage>
        <taxon>Eukaryota</taxon>
        <taxon>Metazoa</taxon>
        <taxon>Chordata</taxon>
        <taxon>Craniata</taxon>
        <taxon>Vertebrata</taxon>
        <taxon>Euteleostomi</taxon>
        <taxon>Actinopterygii</taxon>
        <taxon>Neopterygii</taxon>
        <taxon>Teleostei</taxon>
        <taxon>Neoteleostei</taxon>
        <taxon>Acanthomorphata</taxon>
        <taxon>Gobiaria</taxon>
        <taxon>Gobiiformes</taxon>
        <taxon>Gobioidei</taxon>
        <taxon>Gobiidae</taxon>
        <taxon>Gobiinae</taxon>
        <taxon>Knipowitschia</taxon>
    </lineage>
</organism>
<name>A0AAV2JV34_KNICA</name>
<dbReference type="InterPro" id="IPR052387">
    <property type="entry name" value="Fibrocystin"/>
</dbReference>
<proteinExistence type="predicted"/>